<proteinExistence type="predicted"/>
<protein>
    <submittedName>
        <fullName evidence="1">Uncharacterized protein</fullName>
    </submittedName>
</protein>
<evidence type="ECO:0000313" key="1">
    <source>
        <dbReference type="EnsemblPlants" id="OB10G13250.1"/>
    </source>
</evidence>
<name>J3N1C7_ORYBR</name>
<organism evidence="1">
    <name type="scientific">Oryza brachyantha</name>
    <name type="common">malo sina</name>
    <dbReference type="NCBI Taxonomy" id="4533"/>
    <lineage>
        <taxon>Eukaryota</taxon>
        <taxon>Viridiplantae</taxon>
        <taxon>Streptophyta</taxon>
        <taxon>Embryophyta</taxon>
        <taxon>Tracheophyta</taxon>
        <taxon>Spermatophyta</taxon>
        <taxon>Magnoliopsida</taxon>
        <taxon>Liliopsida</taxon>
        <taxon>Poales</taxon>
        <taxon>Poaceae</taxon>
        <taxon>BOP clade</taxon>
        <taxon>Oryzoideae</taxon>
        <taxon>Oryzeae</taxon>
        <taxon>Oryzinae</taxon>
        <taxon>Oryza</taxon>
    </lineage>
</organism>
<sequence length="115" mass="11930">MPSWSPCARIAKMPAAFPSACTLAADTSLVRSPSSLALFLLPCGYPLPSIVRIKGTVEVDISLCLSVNGTACVFSSTTGLGFICSSFSQHGIVGGLAIAVCRWPGDEPRGLKSKL</sequence>
<reference evidence="1" key="1">
    <citation type="journal article" date="2013" name="Nat. Commun.">
        <title>Whole-genome sequencing of Oryza brachyantha reveals mechanisms underlying Oryza genome evolution.</title>
        <authorList>
            <person name="Chen J."/>
            <person name="Huang Q."/>
            <person name="Gao D."/>
            <person name="Wang J."/>
            <person name="Lang Y."/>
            <person name="Liu T."/>
            <person name="Li B."/>
            <person name="Bai Z."/>
            <person name="Luis Goicoechea J."/>
            <person name="Liang C."/>
            <person name="Chen C."/>
            <person name="Zhang W."/>
            <person name="Sun S."/>
            <person name="Liao Y."/>
            <person name="Zhang X."/>
            <person name="Yang L."/>
            <person name="Song C."/>
            <person name="Wang M."/>
            <person name="Shi J."/>
            <person name="Liu G."/>
            <person name="Liu J."/>
            <person name="Zhou H."/>
            <person name="Zhou W."/>
            <person name="Yu Q."/>
            <person name="An N."/>
            <person name="Chen Y."/>
            <person name="Cai Q."/>
            <person name="Wang B."/>
            <person name="Liu B."/>
            <person name="Min J."/>
            <person name="Huang Y."/>
            <person name="Wu H."/>
            <person name="Li Z."/>
            <person name="Zhang Y."/>
            <person name="Yin Y."/>
            <person name="Song W."/>
            <person name="Jiang J."/>
            <person name="Jackson S.A."/>
            <person name="Wing R.A."/>
            <person name="Wang J."/>
            <person name="Chen M."/>
        </authorList>
    </citation>
    <scope>NUCLEOTIDE SEQUENCE [LARGE SCALE GENOMIC DNA]</scope>
    <source>
        <strain evidence="1">cv. IRGC 101232</strain>
    </source>
</reference>
<evidence type="ECO:0000313" key="2">
    <source>
        <dbReference type="Proteomes" id="UP000006038"/>
    </source>
</evidence>
<dbReference type="Gramene" id="OB10G13250.1">
    <property type="protein sequence ID" value="OB10G13250.1"/>
    <property type="gene ID" value="OB10G13250"/>
</dbReference>
<accession>J3N1C7</accession>
<dbReference type="EnsemblPlants" id="OB10G13250.1">
    <property type="protein sequence ID" value="OB10G13250.1"/>
    <property type="gene ID" value="OB10G13250"/>
</dbReference>
<reference evidence="1" key="2">
    <citation type="submission" date="2013-04" db="UniProtKB">
        <authorList>
            <consortium name="EnsemblPlants"/>
        </authorList>
    </citation>
    <scope>IDENTIFICATION</scope>
</reference>
<keyword evidence="2" id="KW-1185">Reference proteome</keyword>
<dbReference type="AlphaFoldDB" id="J3N1C7"/>
<dbReference type="Proteomes" id="UP000006038">
    <property type="component" value="Chromosome 10"/>
</dbReference>
<dbReference type="HOGENOM" id="CLU_2112632_0_0_1"/>